<keyword evidence="3" id="KW-1185">Reference proteome</keyword>
<protein>
    <submittedName>
        <fullName evidence="2">Putative glycerophosphoryl diester phosphodiesterase 2</fullName>
    </submittedName>
</protein>
<proteinExistence type="predicted"/>
<feature type="compositionally biased region" description="Polar residues" evidence="1">
    <location>
        <begin position="120"/>
        <end position="133"/>
    </location>
</feature>
<dbReference type="AlphaFoldDB" id="A0A2Z6ZXU3"/>
<evidence type="ECO:0000313" key="3">
    <source>
        <dbReference type="Proteomes" id="UP000250235"/>
    </source>
</evidence>
<dbReference type="Proteomes" id="UP000250235">
    <property type="component" value="Unassembled WGS sequence"/>
</dbReference>
<organism evidence="2 3">
    <name type="scientific">Dorcoceras hygrometricum</name>
    <dbReference type="NCBI Taxonomy" id="472368"/>
    <lineage>
        <taxon>Eukaryota</taxon>
        <taxon>Viridiplantae</taxon>
        <taxon>Streptophyta</taxon>
        <taxon>Embryophyta</taxon>
        <taxon>Tracheophyta</taxon>
        <taxon>Spermatophyta</taxon>
        <taxon>Magnoliopsida</taxon>
        <taxon>eudicotyledons</taxon>
        <taxon>Gunneridae</taxon>
        <taxon>Pentapetalae</taxon>
        <taxon>asterids</taxon>
        <taxon>lamiids</taxon>
        <taxon>Lamiales</taxon>
        <taxon>Gesneriaceae</taxon>
        <taxon>Didymocarpoideae</taxon>
        <taxon>Trichosporeae</taxon>
        <taxon>Loxocarpinae</taxon>
        <taxon>Dorcoceras</taxon>
    </lineage>
</organism>
<accession>A0A2Z6ZXU3</accession>
<evidence type="ECO:0000256" key="1">
    <source>
        <dbReference type="SAM" id="MobiDB-lite"/>
    </source>
</evidence>
<name>A0A2Z6ZXU3_9LAMI</name>
<evidence type="ECO:0000313" key="2">
    <source>
        <dbReference type="EMBL" id="KZV14128.1"/>
    </source>
</evidence>
<sequence>MPLSSRSHPRTGAQIGSVFRGQCHIYQNPTQIRLSLFKESQERYVFPYLNDKISRGSRRLSRPRYPVWANIRQDMLLLLLYKYQTSRRSIFHPPVPGDPTRAPYPQTSKSALAHPPRPDLQTSIAPYPQTSGSPLAHPSRPELHTSRSPDLTSRCNISSSVEIIGYIKQNLKYNKNIS</sequence>
<reference evidence="2 3" key="1">
    <citation type="journal article" date="2015" name="Proc. Natl. Acad. Sci. U.S.A.">
        <title>The resurrection genome of Boea hygrometrica: A blueprint for survival of dehydration.</title>
        <authorList>
            <person name="Xiao L."/>
            <person name="Yang G."/>
            <person name="Zhang L."/>
            <person name="Yang X."/>
            <person name="Zhao S."/>
            <person name="Ji Z."/>
            <person name="Zhou Q."/>
            <person name="Hu M."/>
            <person name="Wang Y."/>
            <person name="Chen M."/>
            <person name="Xu Y."/>
            <person name="Jin H."/>
            <person name="Xiao X."/>
            <person name="Hu G."/>
            <person name="Bao F."/>
            <person name="Hu Y."/>
            <person name="Wan P."/>
            <person name="Li L."/>
            <person name="Deng X."/>
            <person name="Kuang T."/>
            <person name="Xiang C."/>
            <person name="Zhu J.K."/>
            <person name="Oliver M.J."/>
            <person name="He Y."/>
        </authorList>
    </citation>
    <scope>NUCLEOTIDE SEQUENCE [LARGE SCALE GENOMIC DNA]</scope>
    <source>
        <strain evidence="3">cv. XS01</strain>
    </source>
</reference>
<dbReference type="EMBL" id="KV021773">
    <property type="protein sequence ID" value="KZV14128.1"/>
    <property type="molecule type" value="Genomic_DNA"/>
</dbReference>
<feature type="region of interest" description="Disordered" evidence="1">
    <location>
        <begin position="91"/>
        <end position="152"/>
    </location>
</feature>
<gene>
    <name evidence="2" type="ORF">F511_44381</name>
</gene>